<evidence type="ECO:0000313" key="9">
    <source>
        <dbReference type="WBParaSite" id="PSAMB.scaffold902size38875.g9536.t1"/>
    </source>
</evidence>
<dbReference type="FunFam" id="3.20.20.80:FF:000013">
    <property type="entry name" value="lactase-phlorizin hydrolase"/>
    <property type="match status" value="1"/>
</dbReference>
<dbReference type="InterPro" id="IPR017853">
    <property type="entry name" value="GH"/>
</dbReference>
<evidence type="ECO:0000256" key="4">
    <source>
        <dbReference type="ARBA" id="ARBA00023180"/>
    </source>
</evidence>
<dbReference type="SUPFAM" id="SSF51445">
    <property type="entry name" value="(Trans)glycosidases"/>
    <property type="match status" value="1"/>
</dbReference>
<dbReference type="PRINTS" id="PR00131">
    <property type="entry name" value="GLHYDRLASE1"/>
</dbReference>
<keyword evidence="8" id="KW-1185">Reference proteome</keyword>
<dbReference type="AlphaFoldDB" id="A0A914XJK8"/>
<evidence type="ECO:0000256" key="1">
    <source>
        <dbReference type="ARBA" id="ARBA00010838"/>
    </source>
</evidence>
<dbReference type="Pfam" id="PF00232">
    <property type="entry name" value="Glyco_hydro_1"/>
    <property type="match status" value="1"/>
</dbReference>
<comment type="subunit">
    <text evidence="2">Homodimer.</text>
</comment>
<dbReference type="InterPro" id="IPR001360">
    <property type="entry name" value="Glyco_hydro_1"/>
</dbReference>
<dbReference type="PANTHER" id="PTHR10353">
    <property type="entry name" value="GLYCOSYL HYDROLASE"/>
    <property type="match status" value="1"/>
</dbReference>
<name>A0A914XJK8_9BILA</name>
<dbReference type="PROSITE" id="PS00653">
    <property type="entry name" value="GLYCOSYL_HYDROL_F1_2"/>
    <property type="match status" value="1"/>
</dbReference>
<dbReference type="WBParaSite" id="PSAMB.scaffold902size38875.g9536.t1">
    <property type="protein sequence ID" value="PSAMB.scaffold902size38875.g9536.t1"/>
    <property type="gene ID" value="PSAMB.scaffold902size38875.g9536"/>
</dbReference>
<dbReference type="InterPro" id="IPR033132">
    <property type="entry name" value="GH_1_N_CS"/>
</dbReference>
<feature type="chain" id="PRO_5037908085" evidence="7">
    <location>
        <begin position="34"/>
        <end position="542"/>
    </location>
</feature>
<keyword evidence="3" id="KW-0378">Hydrolase</keyword>
<evidence type="ECO:0000256" key="6">
    <source>
        <dbReference type="RuleBase" id="RU003690"/>
    </source>
</evidence>
<evidence type="ECO:0000313" key="8">
    <source>
        <dbReference type="Proteomes" id="UP000887566"/>
    </source>
</evidence>
<feature type="signal peptide" evidence="7">
    <location>
        <begin position="1"/>
        <end position="33"/>
    </location>
</feature>
<evidence type="ECO:0000256" key="7">
    <source>
        <dbReference type="SAM" id="SignalP"/>
    </source>
</evidence>
<keyword evidence="4" id="KW-0325">Glycoprotein</keyword>
<organism evidence="8 9">
    <name type="scientific">Plectus sambesii</name>
    <dbReference type="NCBI Taxonomy" id="2011161"/>
    <lineage>
        <taxon>Eukaryota</taxon>
        <taxon>Metazoa</taxon>
        <taxon>Ecdysozoa</taxon>
        <taxon>Nematoda</taxon>
        <taxon>Chromadorea</taxon>
        <taxon>Plectida</taxon>
        <taxon>Plectina</taxon>
        <taxon>Plectoidea</taxon>
        <taxon>Plectidae</taxon>
        <taxon>Plectus</taxon>
    </lineage>
</organism>
<proteinExistence type="inferred from homology"/>
<dbReference type="Gene3D" id="3.20.20.80">
    <property type="entry name" value="Glycosidases"/>
    <property type="match status" value="1"/>
</dbReference>
<dbReference type="Proteomes" id="UP000887566">
    <property type="component" value="Unplaced"/>
</dbReference>
<comment type="similarity">
    <text evidence="1 6">Belongs to the glycosyl hydrolase 1 family.</text>
</comment>
<keyword evidence="7" id="KW-0732">Signal</keyword>
<accession>A0A914XJK8</accession>
<dbReference type="GO" id="GO:0008422">
    <property type="term" value="F:beta-glucosidase activity"/>
    <property type="evidence" value="ECO:0007669"/>
    <property type="project" value="TreeGrafter"/>
</dbReference>
<evidence type="ECO:0000256" key="2">
    <source>
        <dbReference type="ARBA" id="ARBA00011738"/>
    </source>
</evidence>
<dbReference type="PANTHER" id="PTHR10353:SF36">
    <property type="entry name" value="LP05116P"/>
    <property type="match status" value="1"/>
</dbReference>
<evidence type="ECO:0000256" key="5">
    <source>
        <dbReference type="ARBA" id="ARBA00023295"/>
    </source>
</evidence>
<dbReference type="GO" id="GO:0005975">
    <property type="term" value="P:carbohydrate metabolic process"/>
    <property type="evidence" value="ECO:0007669"/>
    <property type="project" value="InterPro"/>
</dbReference>
<protein>
    <submittedName>
        <fullName evidence="9">Uncharacterized protein</fullName>
    </submittedName>
</protein>
<evidence type="ECO:0000256" key="3">
    <source>
        <dbReference type="ARBA" id="ARBA00022801"/>
    </source>
</evidence>
<keyword evidence="5" id="KW-0326">Glycosidase</keyword>
<reference evidence="9" key="1">
    <citation type="submission" date="2022-11" db="UniProtKB">
        <authorList>
            <consortium name="WormBaseParasite"/>
        </authorList>
    </citation>
    <scope>IDENTIFICATION</scope>
</reference>
<sequence length="542" mass="61071">MPRTWGGKVAPNGSMAQLAVLIVVLTIVAQTNGQTGPFPPDFIWAVATSAYQVEGGWNASGKGVSNWDAFVHQPNNGIRDHSTGDVACDSYHKWQTDLELIRNLSVTHYRFSFAWTRLFPDGTNKTINQDGVDYYNNLINGLLAINVTPMVTLFHWDTPQALEDLGGWESPDSPQWFYDYVNFCFKTFGDRVKMWITFNEPWVTSWLGYGTGGNAPGKKDVCTGVYNVTHNIIKSHARAYRLYDQQYRSTQNGKVGITFNCDFKMAGSNSTADIAAADRGVQFQLGWFAHAIFVNGDYPQVMKDQIANHSKILGINTARLPVFTDEEKNFINGSSDFFGINAYTTQLTFAQDKSSLECSYDNDQDIFTNYSASWNSSGSDWLKYTPFGIRNLLNFIKNNFGNTKPIIITENGWSDRSGTLDDSERIQFYKDYITNVYLAYSQDGVNVRGYTSWALMDNFEWASGYTEKFGLHYVNFSDPSRPRIPKQSAFYYRDIILNNTKNAITNNTTPTPSTATTFHSSTSTALQLVTFALFVAKIVLFY</sequence>